<feature type="transmembrane region" description="Helical" evidence="10">
    <location>
        <begin position="6"/>
        <end position="25"/>
    </location>
</feature>
<evidence type="ECO:0000259" key="13">
    <source>
        <dbReference type="PROSITE" id="PS51186"/>
    </source>
</evidence>
<keyword evidence="4 14" id="KW-0808">Transferase</keyword>
<keyword evidence="7" id="KW-0067">ATP-binding</keyword>
<evidence type="ECO:0000256" key="8">
    <source>
        <dbReference type="ARBA" id="ARBA00023012"/>
    </source>
</evidence>
<dbReference type="SMART" id="SM00387">
    <property type="entry name" value="HATPase_c"/>
    <property type="match status" value="1"/>
</dbReference>
<dbReference type="CDD" id="cd00130">
    <property type="entry name" value="PAS"/>
    <property type="match status" value="1"/>
</dbReference>
<name>A0A5C1QKU0_9SPIO</name>
<dbReference type="InterPro" id="IPR016181">
    <property type="entry name" value="Acyl_CoA_acyltransferase"/>
</dbReference>
<keyword evidence="10" id="KW-0472">Membrane</keyword>
<dbReference type="GO" id="GO:0016747">
    <property type="term" value="F:acyltransferase activity, transferring groups other than amino-acyl groups"/>
    <property type="evidence" value="ECO:0007669"/>
    <property type="project" value="InterPro"/>
</dbReference>
<keyword evidence="8" id="KW-0902">Two-component regulatory system</keyword>
<feature type="transmembrane region" description="Helical" evidence="10">
    <location>
        <begin position="98"/>
        <end position="119"/>
    </location>
</feature>
<protein>
    <recommendedName>
        <fullName evidence="2">histidine kinase</fullName>
        <ecNumber evidence="2">2.7.13.3</ecNumber>
    </recommendedName>
</protein>
<feature type="coiled-coil region" evidence="9">
    <location>
        <begin position="456"/>
        <end position="483"/>
    </location>
</feature>
<dbReference type="SUPFAM" id="SSF47384">
    <property type="entry name" value="Homodimeric domain of signal transducing histidine kinase"/>
    <property type="match status" value="1"/>
</dbReference>
<feature type="transmembrane region" description="Helical" evidence="10">
    <location>
        <begin position="69"/>
        <end position="86"/>
    </location>
</feature>
<evidence type="ECO:0000256" key="6">
    <source>
        <dbReference type="ARBA" id="ARBA00022777"/>
    </source>
</evidence>
<keyword evidence="10" id="KW-1133">Transmembrane helix</keyword>
<feature type="transmembrane region" description="Helical" evidence="10">
    <location>
        <begin position="197"/>
        <end position="218"/>
    </location>
</feature>
<feature type="transmembrane region" description="Helical" evidence="10">
    <location>
        <begin position="172"/>
        <end position="191"/>
    </location>
</feature>
<dbReference type="GO" id="GO:0000155">
    <property type="term" value="F:phosphorelay sensor kinase activity"/>
    <property type="evidence" value="ECO:0007669"/>
    <property type="project" value="InterPro"/>
</dbReference>
<evidence type="ECO:0000256" key="7">
    <source>
        <dbReference type="ARBA" id="ARBA00022840"/>
    </source>
</evidence>
<evidence type="ECO:0000256" key="4">
    <source>
        <dbReference type="ARBA" id="ARBA00022679"/>
    </source>
</evidence>
<feature type="transmembrane region" description="Helical" evidence="10">
    <location>
        <begin position="230"/>
        <end position="251"/>
    </location>
</feature>
<evidence type="ECO:0000259" key="11">
    <source>
        <dbReference type="PROSITE" id="PS50109"/>
    </source>
</evidence>
<dbReference type="InterPro" id="IPR003594">
    <property type="entry name" value="HATPase_dom"/>
</dbReference>
<feature type="domain" description="N-acetyltransferase" evidence="13">
    <location>
        <begin position="829"/>
        <end position="993"/>
    </location>
</feature>
<dbReference type="SMART" id="SM00388">
    <property type="entry name" value="HisKA"/>
    <property type="match status" value="1"/>
</dbReference>
<feature type="domain" description="PAS" evidence="12">
    <location>
        <begin position="480"/>
        <end position="535"/>
    </location>
</feature>
<dbReference type="InterPro" id="IPR000182">
    <property type="entry name" value="GNAT_dom"/>
</dbReference>
<evidence type="ECO:0000256" key="2">
    <source>
        <dbReference type="ARBA" id="ARBA00012438"/>
    </source>
</evidence>
<dbReference type="PROSITE" id="PS50109">
    <property type="entry name" value="HIS_KIN"/>
    <property type="match status" value="1"/>
</dbReference>
<dbReference type="CDD" id="cd00082">
    <property type="entry name" value="HisKA"/>
    <property type="match status" value="1"/>
</dbReference>
<dbReference type="InterPro" id="IPR004358">
    <property type="entry name" value="Sig_transdc_His_kin-like_C"/>
</dbReference>
<dbReference type="Gene3D" id="3.30.450.40">
    <property type="match status" value="1"/>
</dbReference>
<dbReference type="InterPro" id="IPR036097">
    <property type="entry name" value="HisK_dim/P_sf"/>
</dbReference>
<dbReference type="Pfam" id="PF13426">
    <property type="entry name" value="PAS_9"/>
    <property type="match status" value="1"/>
</dbReference>
<evidence type="ECO:0000313" key="15">
    <source>
        <dbReference type="Proteomes" id="UP000324209"/>
    </source>
</evidence>
<evidence type="ECO:0000256" key="9">
    <source>
        <dbReference type="SAM" id="Coils"/>
    </source>
</evidence>
<dbReference type="PROSITE" id="PS50112">
    <property type="entry name" value="PAS"/>
    <property type="match status" value="1"/>
</dbReference>
<keyword evidence="6" id="KW-0418">Kinase</keyword>
<evidence type="ECO:0000256" key="5">
    <source>
        <dbReference type="ARBA" id="ARBA00022741"/>
    </source>
</evidence>
<dbReference type="NCBIfam" id="TIGR00229">
    <property type="entry name" value="sensory_box"/>
    <property type="match status" value="1"/>
</dbReference>
<dbReference type="OrthoDB" id="6192248at2"/>
<dbReference type="PANTHER" id="PTHR43065">
    <property type="entry name" value="SENSOR HISTIDINE KINASE"/>
    <property type="match status" value="1"/>
</dbReference>
<dbReference type="RefSeq" id="WP_149486167.1">
    <property type="nucleotide sequence ID" value="NZ_CP036150.1"/>
</dbReference>
<dbReference type="Gene3D" id="1.10.287.130">
    <property type="match status" value="1"/>
</dbReference>
<dbReference type="InterPro" id="IPR005467">
    <property type="entry name" value="His_kinase_dom"/>
</dbReference>
<dbReference type="Gene3D" id="3.40.630.30">
    <property type="match status" value="1"/>
</dbReference>
<keyword evidence="9" id="KW-0175">Coiled coil</keyword>
<keyword evidence="5" id="KW-0547">Nucleotide-binding</keyword>
<evidence type="ECO:0000256" key="10">
    <source>
        <dbReference type="SAM" id="Phobius"/>
    </source>
</evidence>
<evidence type="ECO:0000259" key="12">
    <source>
        <dbReference type="PROSITE" id="PS50112"/>
    </source>
</evidence>
<evidence type="ECO:0000256" key="3">
    <source>
        <dbReference type="ARBA" id="ARBA00022553"/>
    </source>
</evidence>
<dbReference type="SUPFAM" id="SSF55874">
    <property type="entry name" value="ATPase domain of HSP90 chaperone/DNA topoisomerase II/histidine kinase"/>
    <property type="match status" value="1"/>
</dbReference>
<dbReference type="Gene3D" id="3.30.450.20">
    <property type="entry name" value="PAS domain"/>
    <property type="match status" value="1"/>
</dbReference>
<dbReference type="PROSITE" id="PS51186">
    <property type="entry name" value="GNAT"/>
    <property type="match status" value="1"/>
</dbReference>
<dbReference type="Pfam" id="PF00512">
    <property type="entry name" value="HisKA"/>
    <property type="match status" value="1"/>
</dbReference>
<dbReference type="AlphaFoldDB" id="A0A5C1QKU0"/>
<dbReference type="SUPFAM" id="SSF55729">
    <property type="entry name" value="Acyl-CoA N-acyltransferases (Nat)"/>
    <property type="match status" value="1"/>
</dbReference>
<dbReference type="Pfam" id="PF02518">
    <property type="entry name" value="HATPase_c"/>
    <property type="match status" value="1"/>
</dbReference>
<comment type="catalytic activity">
    <reaction evidence="1">
        <text>ATP + protein L-histidine = ADP + protein N-phospho-L-histidine.</text>
        <dbReference type="EC" id="2.7.13.3"/>
    </reaction>
</comment>
<feature type="transmembrane region" description="Helical" evidence="10">
    <location>
        <begin position="139"/>
        <end position="160"/>
    </location>
</feature>
<gene>
    <name evidence="14" type="ORF">EXM22_08845</name>
</gene>
<evidence type="ECO:0000313" key="14">
    <source>
        <dbReference type="EMBL" id="QEN08087.1"/>
    </source>
</evidence>
<evidence type="ECO:0000256" key="1">
    <source>
        <dbReference type="ARBA" id="ARBA00000085"/>
    </source>
</evidence>
<accession>A0A5C1QKU0</accession>
<feature type="domain" description="Histidine kinase" evidence="11">
    <location>
        <begin position="615"/>
        <end position="823"/>
    </location>
</feature>
<dbReference type="KEGG" id="ock:EXM22_08845"/>
<proteinExistence type="predicted"/>
<dbReference type="InterPro" id="IPR054597">
    <property type="entry name" value="FeeM_cat"/>
</dbReference>
<dbReference type="EC" id="2.7.13.3" evidence="2"/>
<dbReference type="SUPFAM" id="SSF55785">
    <property type="entry name" value="PYP-like sensor domain (PAS domain)"/>
    <property type="match status" value="1"/>
</dbReference>
<dbReference type="Pfam" id="PF16927">
    <property type="entry name" value="HisKA_7TM"/>
    <property type="match status" value="1"/>
</dbReference>
<keyword evidence="3" id="KW-0597">Phosphoprotein</keyword>
<sequence length="1047" mass="119482">MILNISTLIPAMSCILYIVFTAFGLYQARKDQFLHSFNLYMLMMTVWSFSSFMMHANTGIYTPLVWNKIMMIGMLGVPITIFHALLDLTKSGKKKIHISLYLGYAIYLILLYLNITGRIVERAWFEGSSFNYKLADGAILAYSLSYLFLIFALIHLTKEIRKAESKSLQLKLMYPIFGVIILLVSVLVNLYEPIGKYPIDILGTTVNAILIFYSIYNYKLMNYSYYVLNGILYFILAMASSAIFYTVLWILTISQEIFKIQSTLSISVILGVLAALIFQPVRKGSLSIIEKLYFGDRFRSFQDLKSFSDSLNSIVDLNTLGELTTKKISDSYQLNWSAMLVLDYSSRNFQIFGWQGLGITLKQSIPFKPEGKLPMEELMSERSHSLIEQKIYPPLSFKIFDKSLTLTPSLILPLKFNTRTNGYLLLGESEERGFYNQMELETLEILSGHCSVSLENAITFERLKNQQLRLQDLNRELTVSRNKLEAFFDGITTPISIQDINYNIVMVNFAATKYFQTSYDELVGKKCYRVFFQREKPCEKCMAQDCLHTQLPFAVEQRREQNNQIFDVHFYPIAVPSGEDKLFLEFFLDITQQKKLQAELIQSEKLAGIGTLASGIAHEINNPLGGILGTAEIMKELLKPDTQLYEYTSDIIQYSETAASVIKDLTSYSRKEKGEIGPVDINMILDSALRLAQRGMDFSRVIIEKDMEELPEIEVNQNGLQQVFMNLIVNAVQSMPSGGTLSITSKKTSYSAMISIKDTGIGIEKEHMDDIFDPFYTTKEPGRGTGLGLSITHQIVTEMGGRIHINSEYKHGTEILVSLPMESSDKSKIRFVNVKDPSEREDVFFIQRKILVGEMGYREETIRREIDEKAYHILAYKGLQPVGTVSCITTQMIDHLPIEDHFEINHLVEGKRCAEIDRLAVLKEERGSIIPMGLMTLAYLYARIEKTESLFLDVFADDQKQVGMYYKLGFQRIGQYSDPSPVEVMILDHKTEYERKKQRMEQFVKPLMSRLVKLLDFDKTAEEKFLIAVDELVTTAGEEGGLKSPPK</sequence>
<keyword evidence="10" id="KW-0812">Transmembrane</keyword>
<dbReference type="Proteomes" id="UP000324209">
    <property type="component" value="Chromosome"/>
</dbReference>
<dbReference type="Gene3D" id="3.30.565.10">
    <property type="entry name" value="Histidine kinase-like ATPase, C-terminal domain"/>
    <property type="match status" value="1"/>
</dbReference>
<dbReference type="GO" id="GO:0005524">
    <property type="term" value="F:ATP binding"/>
    <property type="evidence" value="ECO:0007669"/>
    <property type="project" value="UniProtKB-KW"/>
</dbReference>
<dbReference type="Pfam" id="PF21926">
    <property type="entry name" value="FeeM"/>
    <property type="match status" value="1"/>
</dbReference>
<organism evidence="14 15">
    <name type="scientific">Oceanispirochaeta crateris</name>
    <dbReference type="NCBI Taxonomy" id="2518645"/>
    <lineage>
        <taxon>Bacteria</taxon>
        <taxon>Pseudomonadati</taxon>
        <taxon>Spirochaetota</taxon>
        <taxon>Spirochaetia</taxon>
        <taxon>Spirochaetales</taxon>
        <taxon>Spirochaetaceae</taxon>
        <taxon>Oceanispirochaeta</taxon>
    </lineage>
</organism>
<dbReference type="InterPro" id="IPR031621">
    <property type="entry name" value="HisKA_7TM"/>
</dbReference>
<dbReference type="InterPro" id="IPR003661">
    <property type="entry name" value="HisK_dim/P_dom"/>
</dbReference>
<dbReference type="InterPro" id="IPR029016">
    <property type="entry name" value="GAF-like_dom_sf"/>
</dbReference>
<dbReference type="InterPro" id="IPR000014">
    <property type="entry name" value="PAS"/>
</dbReference>
<dbReference type="PANTHER" id="PTHR43065:SF10">
    <property type="entry name" value="PEROXIDE STRESS-ACTIVATED HISTIDINE KINASE MAK3"/>
    <property type="match status" value="1"/>
</dbReference>
<dbReference type="PRINTS" id="PR00344">
    <property type="entry name" value="BCTRLSENSOR"/>
</dbReference>
<dbReference type="InterPro" id="IPR035965">
    <property type="entry name" value="PAS-like_dom_sf"/>
</dbReference>
<dbReference type="SUPFAM" id="SSF55781">
    <property type="entry name" value="GAF domain-like"/>
    <property type="match status" value="1"/>
</dbReference>
<dbReference type="InterPro" id="IPR036890">
    <property type="entry name" value="HATPase_C_sf"/>
</dbReference>
<feature type="transmembrane region" description="Helical" evidence="10">
    <location>
        <begin position="37"/>
        <end position="57"/>
    </location>
</feature>
<reference evidence="14 15" key="1">
    <citation type="submission" date="2019-02" db="EMBL/GenBank/DDBJ databases">
        <title>Complete Genome Sequence and Methylome Analysis of free living Spirochaetas.</title>
        <authorList>
            <person name="Fomenkov A."/>
            <person name="Dubinina G."/>
            <person name="Leshcheva N."/>
            <person name="Mikheeva N."/>
            <person name="Grabovich M."/>
            <person name="Vincze T."/>
            <person name="Roberts R.J."/>
        </authorList>
    </citation>
    <scope>NUCLEOTIDE SEQUENCE [LARGE SCALE GENOMIC DNA]</scope>
    <source>
        <strain evidence="14 15">K2</strain>
    </source>
</reference>
<dbReference type="EMBL" id="CP036150">
    <property type="protein sequence ID" value="QEN08087.1"/>
    <property type="molecule type" value="Genomic_DNA"/>
</dbReference>
<keyword evidence="15" id="KW-1185">Reference proteome</keyword>